<evidence type="ECO:0000313" key="3">
    <source>
        <dbReference type="RefSeq" id="XP_065676634.1"/>
    </source>
</evidence>
<feature type="transmembrane region" description="Helical" evidence="1">
    <location>
        <begin position="55"/>
        <end position="78"/>
    </location>
</feature>
<evidence type="ECO:0000256" key="1">
    <source>
        <dbReference type="SAM" id="Phobius"/>
    </source>
</evidence>
<gene>
    <name evidence="3" type="primary">LOC100215046</name>
</gene>
<proteinExistence type="predicted"/>
<protein>
    <submittedName>
        <fullName evidence="3">Uncharacterized protein LOC100215046 isoform X2</fullName>
    </submittedName>
</protein>
<keyword evidence="1" id="KW-0472">Membrane</keyword>
<dbReference type="GeneID" id="100215046"/>
<sequence>MPGSDHGYHNKGNHRFCQRLTVFILSIFLMLVGGVSLVCSIYVQQQDSNLEKAQFQLWIGLPLFFNGLFGVLIIFLPLNAKWRKGLLYVFGTFNFIMCITCAFGAFILGVSYWRNNWGLISRTPCSVNDNGICTCGFVKMPLILDDCSLITVIRKVLIVEISMACFGWIFSVFEVLTTISLLCYAPMIRFEKSKDYEPVTITNRKINPQSNELVFHYNGE</sequence>
<name>A0ABM4DPX7_HYDVU</name>
<reference evidence="3" key="1">
    <citation type="submission" date="2025-08" db="UniProtKB">
        <authorList>
            <consortium name="RefSeq"/>
        </authorList>
    </citation>
    <scope>IDENTIFICATION</scope>
</reference>
<keyword evidence="2" id="KW-1185">Reference proteome</keyword>
<organism evidence="2 3">
    <name type="scientific">Hydra vulgaris</name>
    <name type="common">Hydra</name>
    <name type="synonym">Hydra attenuata</name>
    <dbReference type="NCBI Taxonomy" id="6087"/>
    <lineage>
        <taxon>Eukaryota</taxon>
        <taxon>Metazoa</taxon>
        <taxon>Cnidaria</taxon>
        <taxon>Hydrozoa</taxon>
        <taxon>Hydroidolina</taxon>
        <taxon>Anthoathecata</taxon>
        <taxon>Aplanulata</taxon>
        <taxon>Hydridae</taxon>
        <taxon>Hydra</taxon>
    </lineage>
</organism>
<accession>A0ABM4DPX7</accession>
<dbReference type="Proteomes" id="UP001652625">
    <property type="component" value="Chromosome 15"/>
</dbReference>
<feature type="transmembrane region" description="Helical" evidence="1">
    <location>
        <begin position="85"/>
        <end position="113"/>
    </location>
</feature>
<feature type="transmembrane region" description="Helical" evidence="1">
    <location>
        <begin position="20"/>
        <end position="43"/>
    </location>
</feature>
<keyword evidence="1" id="KW-0812">Transmembrane</keyword>
<feature type="transmembrane region" description="Helical" evidence="1">
    <location>
        <begin position="161"/>
        <end position="184"/>
    </location>
</feature>
<evidence type="ECO:0000313" key="2">
    <source>
        <dbReference type="Proteomes" id="UP001652625"/>
    </source>
</evidence>
<dbReference type="RefSeq" id="XP_065676634.1">
    <property type="nucleotide sequence ID" value="XM_065820562.1"/>
</dbReference>
<keyword evidence="1" id="KW-1133">Transmembrane helix</keyword>